<sequence>MLLLIHRLSSTEPQGCTQATFAHLLNEFGSLETSRVCKKRLNLFLWILGIGLLGTRRKYIQRTRCQRLSTMEKSLGRVWI</sequence>
<accession>A0A178UFH1</accession>
<proteinExistence type="predicted"/>
<protein>
    <submittedName>
        <fullName evidence="1">Uncharacterized protein</fullName>
    </submittedName>
</protein>
<organism evidence="1 2">
    <name type="scientific">Arabidopsis thaliana</name>
    <name type="common">Mouse-ear cress</name>
    <dbReference type="NCBI Taxonomy" id="3702"/>
    <lineage>
        <taxon>Eukaryota</taxon>
        <taxon>Viridiplantae</taxon>
        <taxon>Streptophyta</taxon>
        <taxon>Embryophyta</taxon>
        <taxon>Tracheophyta</taxon>
        <taxon>Spermatophyta</taxon>
        <taxon>Magnoliopsida</taxon>
        <taxon>eudicotyledons</taxon>
        <taxon>Gunneridae</taxon>
        <taxon>Pentapetalae</taxon>
        <taxon>rosids</taxon>
        <taxon>malvids</taxon>
        <taxon>Brassicales</taxon>
        <taxon>Brassicaceae</taxon>
        <taxon>Camelineae</taxon>
        <taxon>Arabidopsis</taxon>
    </lineage>
</organism>
<dbReference type="AlphaFoldDB" id="A0A178UFH1"/>
<gene>
    <name evidence="1" type="ordered locus">AXX17_At5g01950</name>
</gene>
<reference evidence="2" key="1">
    <citation type="journal article" date="2016" name="Proc. Natl. Acad. Sci. U.S.A.">
        <title>Chromosome-level assembly of Arabidopsis thaliana Ler reveals the extent of translocation and inversion polymorphisms.</title>
        <authorList>
            <person name="Zapata L."/>
            <person name="Ding J."/>
            <person name="Willing E.M."/>
            <person name="Hartwig B."/>
            <person name="Bezdan D."/>
            <person name="Jiao W.B."/>
            <person name="Patel V."/>
            <person name="Velikkakam James G."/>
            <person name="Koornneef M."/>
            <person name="Ossowski S."/>
            <person name="Schneeberger K."/>
        </authorList>
    </citation>
    <scope>NUCLEOTIDE SEQUENCE [LARGE SCALE GENOMIC DNA]</scope>
    <source>
        <strain evidence="2">cv. Landsberg erecta</strain>
    </source>
</reference>
<dbReference type="EMBL" id="LUHQ01000005">
    <property type="protein sequence ID" value="OAO91411.1"/>
    <property type="molecule type" value="Genomic_DNA"/>
</dbReference>
<name>A0A178UFH1_ARATH</name>
<dbReference type="Proteomes" id="UP000078284">
    <property type="component" value="Chromosome 5"/>
</dbReference>
<comment type="caution">
    <text evidence="1">The sequence shown here is derived from an EMBL/GenBank/DDBJ whole genome shotgun (WGS) entry which is preliminary data.</text>
</comment>
<evidence type="ECO:0000313" key="2">
    <source>
        <dbReference type="Proteomes" id="UP000078284"/>
    </source>
</evidence>
<evidence type="ECO:0000313" key="1">
    <source>
        <dbReference type="EMBL" id="OAO91411.1"/>
    </source>
</evidence>